<dbReference type="OrthoDB" id="9804315at2"/>
<evidence type="ECO:0000256" key="7">
    <source>
        <dbReference type="ARBA" id="ARBA00025067"/>
    </source>
</evidence>
<evidence type="ECO:0000256" key="3">
    <source>
        <dbReference type="ARBA" id="ARBA00012856"/>
    </source>
</evidence>
<reference evidence="10 12" key="3">
    <citation type="submission" date="2019-07" db="EMBL/GenBank/DDBJ databases">
        <title>Whole genome shotgun sequence of Methylobacterium oxalidis NBRC 107715.</title>
        <authorList>
            <person name="Hosoyama A."/>
            <person name="Uohara A."/>
            <person name="Ohji S."/>
            <person name="Ichikawa N."/>
        </authorList>
    </citation>
    <scope>NUCLEOTIDE SEQUENCE [LARGE SCALE GENOMIC DNA]</scope>
    <source>
        <strain evidence="10 12">NBRC 107715</strain>
    </source>
</reference>
<dbReference type="AlphaFoldDB" id="A0A512J9L2"/>
<keyword evidence="4 8" id="KW-0554">One-carbon metabolism</keyword>
<dbReference type="Gene3D" id="3.40.430.10">
    <property type="entry name" value="Dihydrofolate Reductase, subunit A"/>
    <property type="match status" value="1"/>
</dbReference>
<proteinExistence type="inferred from homology"/>
<dbReference type="CDD" id="cd00209">
    <property type="entry name" value="DHFR"/>
    <property type="match status" value="1"/>
</dbReference>
<comment type="caution">
    <text evidence="10">The sequence shown here is derived from an EMBL/GenBank/DDBJ whole genome shotgun (WGS) entry which is preliminary data.</text>
</comment>
<reference evidence="13" key="2">
    <citation type="journal article" date="2019" name="Int. J. Syst. Evol. Microbiol.">
        <title>The Global Catalogue of Microorganisms (GCM) 10K type strain sequencing project: providing services to taxonomists for standard genome sequencing and annotation.</title>
        <authorList>
            <consortium name="The Broad Institute Genomics Platform"/>
            <consortium name="The Broad Institute Genome Sequencing Center for Infectious Disease"/>
            <person name="Wu L."/>
            <person name="Ma J."/>
        </authorList>
    </citation>
    <scope>NUCLEOTIDE SEQUENCE [LARGE SCALE GENOMIC DNA]</scope>
    <source>
        <strain evidence="13">NBRC 107715</strain>
    </source>
</reference>
<reference evidence="11" key="1">
    <citation type="journal article" date="2014" name="Int. J. Syst. Evol. Microbiol.">
        <title>Complete genome of a new Firmicutes species belonging to the dominant human colonic microbiota ('Ruminococcus bicirculans') reveals two chromosomes and a selective capacity to utilize plant glucans.</title>
        <authorList>
            <consortium name="NISC Comparative Sequencing Program"/>
            <person name="Wegmann U."/>
            <person name="Louis P."/>
            <person name="Goesmann A."/>
            <person name="Henrissat B."/>
            <person name="Duncan S.H."/>
            <person name="Flint H.J."/>
        </authorList>
    </citation>
    <scope>NUCLEOTIDE SEQUENCE</scope>
    <source>
        <strain evidence="11">NBRC 107715</strain>
    </source>
</reference>
<dbReference type="GO" id="GO:0006730">
    <property type="term" value="P:one-carbon metabolic process"/>
    <property type="evidence" value="ECO:0007669"/>
    <property type="project" value="UniProtKB-KW"/>
</dbReference>
<dbReference type="SUPFAM" id="SSF53597">
    <property type="entry name" value="Dihydrofolate reductase-like"/>
    <property type="match status" value="1"/>
</dbReference>
<dbReference type="GO" id="GO:0046654">
    <property type="term" value="P:tetrahydrofolate biosynthetic process"/>
    <property type="evidence" value="ECO:0007669"/>
    <property type="project" value="UniProtKB-UniPathway"/>
</dbReference>
<comment type="function">
    <text evidence="7 8">Key enzyme in folate metabolism. Catalyzes an essential reaction for de novo glycine and purine synthesis, and for DNA precursor synthesis.</text>
</comment>
<dbReference type="EMBL" id="BSPK01000021">
    <property type="protein sequence ID" value="GLS63328.1"/>
    <property type="molecule type" value="Genomic_DNA"/>
</dbReference>
<evidence type="ECO:0000313" key="12">
    <source>
        <dbReference type="Proteomes" id="UP000321960"/>
    </source>
</evidence>
<evidence type="ECO:0000256" key="1">
    <source>
        <dbReference type="ARBA" id="ARBA00004903"/>
    </source>
</evidence>
<dbReference type="InterPro" id="IPR012259">
    <property type="entry name" value="DHFR"/>
</dbReference>
<dbReference type="FunFam" id="3.40.430.10:FF:000001">
    <property type="entry name" value="Dihydrofolate reductase"/>
    <property type="match status" value="1"/>
</dbReference>
<comment type="catalytic activity">
    <reaction evidence="8">
        <text>(6S)-5,6,7,8-tetrahydrofolate + NADP(+) = 7,8-dihydrofolate + NADPH + H(+)</text>
        <dbReference type="Rhea" id="RHEA:15009"/>
        <dbReference type="ChEBI" id="CHEBI:15378"/>
        <dbReference type="ChEBI" id="CHEBI:57451"/>
        <dbReference type="ChEBI" id="CHEBI:57453"/>
        <dbReference type="ChEBI" id="CHEBI:57783"/>
        <dbReference type="ChEBI" id="CHEBI:58349"/>
        <dbReference type="EC" id="1.5.1.3"/>
    </reaction>
</comment>
<name>A0A512J9L2_9HYPH</name>
<dbReference type="RefSeq" id="WP_147028172.1">
    <property type="nucleotide sequence ID" value="NZ_BJZU01000113.1"/>
</dbReference>
<dbReference type="PANTHER" id="PTHR48069:SF3">
    <property type="entry name" value="DIHYDROFOLATE REDUCTASE"/>
    <property type="match status" value="1"/>
</dbReference>
<evidence type="ECO:0000256" key="2">
    <source>
        <dbReference type="ARBA" id="ARBA00009539"/>
    </source>
</evidence>
<keyword evidence="5 8" id="KW-0521">NADP</keyword>
<dbReference type="GO" id="GO:0005829">
    <property type="term" value="C:cytosol"/>
    <property type="evidence" value="ECO:0007669"/>
    <property type="project" value="TreeGrafter"/>
</dbReference>
<dbReference type="GO" id="GO:0004146">
    <property type="term" value="F:dihydrofolate reductase activity"/>
    <property type="evidence" value="ECO:0007669"/>
    <property type="project" value="UniProtKB-EC"/>
</dbReference>
<dbReference type="GO" id="GO:0070401">
    <property type="term" value="F:NADP+ binding"/>
    <property type="evidence" value="ECO:0007669"/>
    <property type="project" value="UniProtKB-ARBA"/>
</dbReference>
<evidence type="ECO:0000256" key="6">
    <source>
        <dbReference type="ARBA" id="ARBA00023002"/>
    </source>
</evidence>
<dbReference type="InterPro" id="IPR024072">
    <property type="entry name" value="DHFR-like_dom_sf"/>
</dbReference>
<dbReference type="GO" id="GO:0046452">
    <property type="term" value="P:dihydrofolate metabolic process"/>
    <property type="evidence" value="ECO:0007669"/>
    <property type="project" value="TreeGrafter"/>
</dbReference>
<dbReference type="GO" id="GO:0046655">
    <property type="term" value="P:folic acid metabolic process"/>
    <property type="evidence" value="ECO:0007669"/>
    <property type="project" value="TreeGrafter"/>
</dbReference>
<evidence type="ECO:0000256" key="4">
    <source>
        <dbReference type="ARBA" id="ARBA00022563"/>
    </source>
</evidence>
<evidence type="ECO:0000313" key="10">
    <source>
        <dbReference type="EMBL" id="GEP06651.1"/>
    </source>
</evidence>
<reference evidence="11" key="4">
    <citation type="submission" date="2023-01" db="EMBL/GenBank/DDBJ databases">
        <title>Draft genome sequence of Methylobacterium oxalidis strain NBRC 107715.</title>
        <authorList>
            <person name="Sun Q."/>
            <person name="Mori K."/>
        </authorList>
    </citation>
    <scope>NUCLEOTIDE SEQUENCE</scope>
    <source>
        <strain evidence="11">NBRC 107715</strain>
    </source>
</reference>
<sequence length="167" mass="18366">MPSTRPRITLIVAVAQNGVIGRDNDMAWRLRSDLRRFKALTMGKPILMGRRTFQSLGRPLPGRTNIVLTRDPAFAAEGASVVHDWEGALAAAAGAEELMVVGGGEIYAMALPHADRIHLTEVEAAPEGDTRFPAFDRAGYRETLREPHGAGEHDEHAFVFIDLERVR</sequence>
<evidence type="ECO:0000313" key="13">
    <source>
        <dbReference type="Proteomes" id="UP001156856"/>
    </source>
</evidence>
<gene>
    <name evidence="10" type="primary">folA</name>
    <name evidence="11" type="ORF">GCM10007888_17090</name>
    <name evidence="10" type="ORF">MOX02_46890</name>
</gene>
<feature type="domain" description="DHFR" evidence="9">
    <location>
        <begin position="7"/>
        <end position="165"/>
    </location>
</feature>
<dbReference type="EC" id="1.5.1.3" evidence="3 8"/>
<dbReference type="Pfam" id="PF00186">
    <property type="entry name" value="DHFR_1"/>
    <property type="match status" value="1"/>
</dbReference>
<dbReference type="Proteomes" id="UP000321960">
    <property type="component" value="Unassembled WGS sequence"/>
</dbReference>
<dbReference type="EMBL" id="BJZU01000113">
    <property type="protein sequence ID" value="GEP06651.1"/>
    <property type="molecule type" value="Genomic_DNA"/>
</dbReference>
<keyword evidence="6 8" id="KW-0560">Oxidoreductase</keyword>
<dbReference type="PIRSF" id="PIRSF000194">
    <property type="entry name" value="DHFR"/>
    <property type="match status" value="1"/>
</dbReference>
<dbReference type="PROSITE" id="PS51330">
    <property type="entry name" value="DHFR_2"/>
    <property type="match status" value="1"/>
</dbReference>
<comment type="pathway">
    <text evidence="1 8">Cofactor biosynthesis; tetrahydrofolate biosynthesis; 5,6,7,8-tetrahydrofolate from 7,8-dihydrofolate: step 1/1.</text>
</comment>
<keyword evidence="13" id="KW-1185">Reference proteome</keyword>
<evidence type="ECO:0000259" key="9">
    <source>
        <dbReference type="PROSITE" id="PS51330"/>
    </source>
</evidence>
<accession>A0A512J9L2</accession>
<dbReference type="InterPro" id="IPR001796">
    <property type="entry name" value="DHFR_dom"/>
</dbReference>
<dbReference type="Proteomes" id="UP001156856">
    <property type="component" value="Unassembled WGS sequence"/>
</dbReference>
<comment type="similarity">
    <text evidence="2 8">Belongs to the dihydrofolate reductase family.</text>
</comment>
<dbReference type="PRINTS" id="PR00070">
    <property type="entry name" value="DHFR"/>
</dbReference>
<evidence type="ECO:0000313" key="11">
    <source>
        <dbReference type="EMBL" id="GLS63328.1"/>
    </source>
</evidence>
<dbReference type="PANTHER" id="PTHR48069">
    <property type="entry name" value="DIHYDROFOLATE REDUCTASE"/>
    <property type="match status" value="1"/>
</dbReference>
<evidence type="ECO:0000256" key="8">
    <source>
        <dbReference type="PIRNR" id="PIRNR000194"/>
    </source>
</evidence>
<protein>
    <recommendedName>
        <fullName evidence="3 8">Dihydrofolate reductase</fullName>
        <ecNumber evidence="3 8">1.5.1.3</ecNumber>
    </recommendedName>
</protein>
<organism evidence="10 12">
    <name type="scientific">Methylobacterium oxalidis</name>
    <dbReference type="NCBI Taxonomy" id="944322"/>
    <lineage>
        <taxon>Bacteria</taxon>
        <taxon>Pseudomonadati</taxon>
        <taxon>Pseudomonadota</taxon>
        <taxon>Alphaproteobacteria</taxon>
        <taxon>Hyphomicrobiales</taxon>
        <taxon>Methylobacteriaceae</taxon>
        <taxon>Methylobacterium</taxon>
    </lineage>
</organism>
<evidence type="ECO:0000256" key="5">
    <source>
        <dbReference type="ARBA" id="ARBA00022857"/>
    </source>
</evidence>
<dbReference type="UniPathway" id="UPA00077">
    <property type="reaction ID" value="UER00158"/>
</dbReference>